<feature type="transmembrane region" description="Helical" evidence="6">
    <location>
        <begin position="367"/>
        <end position="389"/>
    </location>
</feature>
<dbReference type="GO" id="GO:0015179">
    <property type="term" value="F:L-amino acid transmembrane transporter activity"/>
    <property type="evidence" value="ECO:0007669"/>
    <property type="project" value="TreeGrafter"/>
</dbReference>
<dbReference type="GO" id="GO:0016020">
    <property type="term" value="C:membrane"/>
    <property type="evidence" value="ECO:0007669"/>
    <property type="project" value="UniProtKB-SubCell"/>
</dbReference>
<proteinExistence type="predicted"/>
<evidence type="ECO:0000256" key="2">
    <source>
        <dbReference type="ARBA" id="ARBA00022692"/>
    </source>
</evidence>
<protein>
    <recommendedName>
        <fullName evidence="7">Amino acid transporter transmembrane domain-containing protein</fullName>
    </recommendedName>
</protein>
<dbReference type="Pfam" id="PF01490">
    <property type="entry name" value="Aa_trans"/>
    <property type="match status" value="1"/>
</dbReference>
<accession>A0AAV1TRT4</accession>
<feature type="transmembrane region" description="Helical" evidence="6">
    <location>
        <begin position="340"/>
        <end position="361"/>
    </location>
</feature>
<reference evidence="8" key="1">
    <citation type="submission" date="2024-01" db="EMBL/GenBank/DDBJ databases">
        <authorList>
            <person name="Webb A."/>
        </authorList>
    </citation>
    <scope>NUCLEOTIDE SEQUENCE</scope>
    <source>
        <strain evidence="8">Pm1</strain>
    </source>
</reference>
<feature type="transmembrane region" description="Helical" evidence="6">
    <location>
        <begin position="184"/>
        <end position="203"/>
    </location>
</feature>
<dbReference type="InterPro" id="IPR013057">
    <property type="entry name" value="AA_transpt_TM"/>
</dbReference>
<evidence type="ECO:0000313" key="9">
    <source>
        <dbReference type="Proteomes" id="UP001162060"/>
    </source>
</evidence>
<feature type="transmembrane region" description="Helical" evidence="6">
    <location>
        <begin position="410"/>
        <end position="428"/>
    </location>
</feature>
<dbReference type="PANTHER" id="PTHR22950:SF702">
    <property type="entry name" value="AMINO ACID TRANSPORTER PROTEIN"/>
    <property type="match status" value="1"/>
</dbReference>
<feature type="domain" description="Amino acid transporter transmembrane" evidence="7">
    <location>
        <begin position="43"/>
        <end position="424"/>
    </location>
</feature>
<feature type="region of interest" description="Disordered" evidence="5">
    <location>
        <begin position="1"/>
        <end position="29"/>
    </location>
</feature>
<feature type="transmembrane region" description="Helical" evidence="6">
    <location>
        <begin position="224"/>
        <end position="244"/>
    </location>
</feature>
<gene>
    <name evidence="8" type="ORF">PM001_LOCUS8953</name>
</gene>
<feature type="transmembrane region" description="Helical" evidence="6">
    <location>
        <begin position="264"/>
        <end position="283"/>
    </location>
</feature>
<evidence type="ECO:0000259" key="7">
    <source>
        <dbReference type="Pfam" id="PF01490"/>
    </source>
</evidence>
<dbReference type="PANTHER" id="PTHR22950">
    <property type="entry name" value="AMINO ACID TRANSPORTER"/>
    <property type="match status" value="1"/>
</dbReference>
<feature type="transmembrane region" description="Helical" evidence="6">
    <location>
        <begin position="158"/>
        <end position="178"/>
    </location>
</feature>
<comment type="subcellular location">
    <subcellularLocation>
        <location evidence="1">Membrane</location>
        <topology evidence="1">Multi-pass membrane protein</topology>
    </subcellularLocation>
</comment>
<evidence type="ECO:0000256" key="6">
    <source>
        <dbReference type="SAM" id="Phobius"/>
    </source>
</evidence>
<organism evidence="8 9">
    <name type="scientific">Peronospora matthiolae</name>
    <dbReference type="NCBI Taxonomy" id="2874970"/>
    <lineage>
        <taxon>Eukaryota</taxon>
        <taxon>Sar</taxon>
        <taxon>Stramenopiles</taxon>
        <taxon>Oomycota</taxon>
        <taxon>Peronosporomycetes</taxon>
        <taxon>Peronosporales</taxon>
        <taxon>Peronosporaceae</taxon>
        <taxon>Peronospora</taxon>
    </lineage>
</organism>
<dbReference type="EMBL" id="CAKLBY020000070">
    <property type="protein sequence ID" value="CAK7923803.1"/>
    <property type="molecule type" value="Genomic_DNA"/>
</dbReference>
<evidence type="ECO:0000256" key="5">
    <source>
        <dbReference type="SAM" id="MobiDB-lite"/>
    </source>
</evidence>
<evidence type="ECO:0000256" key="3">
    <source>
        <dbReference type="ARBA" id="ARBA00022989"/>
    </source>
</evidence>
<evidence type="ECO:0000256" key="4">
    <source>
        <dbReference type="ARBA" id="ARBA00023136"/>
    </source>
</evidence>
<evidence type="ECO:0000256" key="1">
    <source>
        <dbReference type="ARBA" id="ARBA00004141"/>
    </source>
</evidence>
<name>A0AAV1TRT4_9STRA</name>
<keyword evidence="4 6" id="KW-0472">Membrane</keyword>
<dbReference type="AlphaFoldDB" id="A0AAV1TRT4"/>
<dbReference type="Proteomes" id="UP001162060">
    <property type="component" value="Unassembled WGS sequence"/>
</dbReference>
<sequence>MASTDSSPLLQPLSAAQSPSPLGPTASSVPKTFLSHASSQTEKGSAFSSFLGLATTMTGACILTLPGIVQAAGPVPALFLLVMSAWMAFRACEMLTVSCAATGAYSYEALSSRLFGAAGVWAVRLLTLALLFGAIVSYMVIAMDLFEPFLVDVLTRQTIGLLFLLVAIPLCLPDTIYALRFANIAVLLCLLYILVAIGIRTMSRDPEFAAHIPRNPADEFDSEFAALAYALPIVMLSFVCQLNVPRAYQEIRDKTQMTLVHKALVAWGLCIYLFFAFLGYVCFRGKPPSNILTGFAADDHLINGARLALGIGMVLKTPMTFQPLRQLAELCCLGHDRKSLPFRTAITVVFLFVAHLLSLFSRSLGTVMAFVGSVSGISLAITVPGLFLYEIARGYLVERDAYYSPRLALIFAYMGGIFSAASLTYLSYNALVG</sequence>
<comment type="caution">
    <text evidence="8">The sequence shown here is derived from an EMBL/GenBank/DDBJ whole genome shotgun (WGS) entry which is preliminary data.</text>
</comment>
<evidence type="ECO:0000313" key="8">
    <source>
        <dbReference type="EMBL" id="CAK7923803.1"/>
    </source>
</evidence>
<feature type="transmembrane region" description="Helical" evidence="6">
    <location>
        <begin position="125"/>
        <end position="146"/>
    </location>
</feature>
<keyword evidence="3 6" id="KW-1133">Transmembrane helix</keyword>
<keyword evidence="2 6" id="KW-0812">Transmembrane</keyword>